<organism evidence="1 2">
    <name type="scientific">Candidatus Roizmanbacteria bacterium RIFCSPHIGHO2_02_FULL_40_9</name>
    <dbReference type="NCBI Taxonomy" id="1802042"/>
    <lineage>
        <taxon>Bacteria</taxon>
        <taxon>Candidatus Roizmaniibacteriota</taxon>
    </lineage>
</organism>
<dbReference type="AlphaFoldDB" id="A0A1F7HDM2"/>
<reference evidence="1 2" key="1">
    <citation type="journal article" date="2016" name="Nat. Commun.">
        <title>Thousands of microbial genomes shed light on interconnected biogeochemical processes in an aquifer system.</title>
        <authorList>
            <person name="Anantharaman K."/>
            <person name="Brown C.T."/>
            <person name="Hug L.A."/>
            <person name="Sharon I."/>
            <person name="Castelle C.J."/>
            <person name="Probst A.J."/>
            <person name="Thomas B.C."/>
            <person name="Singh A."/>
            <person name="Wilkins M.J."/>
            <person name="Karaoz U."/>
            <person name="Brodie E.L."/>
            <person name="Williams K.H."/>
            <person name="Hubbard S.S."/>
            <person name="Banfield J.F."/>
        </authorList>
    </citation>
    <scope>NUCLEOTIDE SEQUENCE [LARGE SCALE GENOMIC DNA]</scope>
</reference>
<comment type="caution">
    <text evidence="1">The sequence shown here is derived from an EMBL/GenBank/DDBJ whole genome shotgun (WGS) entry which is preliminary data.</text>
</comment>
<dbReference type="InterPro" id="IPR036388">
    <property type="entry name" value="WH-like_DNA-bd_sf"/>
</dbReference>
<name>A0A1F7HDM2_9BACT</name>
<gene>
    <name evidence="1" type="ORF">A3D06_01555</name>
</gene>
<dbReference type="Proteomes" id="UP000177027">
    <property type="component" value="Unassembled WGS sequence"/>
</dbReference>
<dbReference type="Gene3D" id="1.10.10.10">
    <property type="entry name" value="Winged helix-like DNA-binding domain superfamily/Winged helix DNA-binding domain"/>
    <property type="match status" value="1"/>
</dbReference>
<evidence type="ECO:0008006" key="3">
    <source>
        <dbReference type="Google" id="ProtNLM"/>
    </source>
</evidence>
<protein>
    <recommendedName>
        <fullName evidence="3">HTH arsR-type domain-containing protein</fullName>
    </recommendedName>
</protein>
<dbReference type="EMBL" id="MFZS01000005">
    <property type="protein sequence ID" value="OGK29298.1"/>
    <property type="molecule type" value="Genomic_DNA"/>
</dbReference>
<sequence>MLHYIIPSKARRDILSLFFNNLDQSFHLRRVSRELDLETNAVKRELDILEKAKVLTKEKRLNKSIYSVDHGYLFYDEFIRIFSKESKIVQSIFRHKMQLGKIDFVTISMKLFKKEKIASSQVYALFVGVIVAPEVQKMMQSLEKEYPFEINYTIMTKEELAFRKKQNDPFIWDFLKQPKVMVIGNEAKLMA</sequence>
<evidence type="ECO:0000313" key="1">
    <source>
        <dbReference type="EMBL" id="OGK29298.1"/>
    </source>
</evidence>
<accession>A0A1F7HDM2</accession>
<proteinExistence type="predicted"/>
<evidence type="ECO:0000313" key="2">
    <source>
        <dbReference type="Proteomes" id="UP000177027"/>
    </source>
</evidence>